<sequence length="161" mass="17500">MTENEIDIAVEDGRWEAAIPDLEGFVLRAVEAGLDILPDSAGGPVEVSVLLADDATVQTLNRTWRNKDKPTNVLSFPAAEQPLQPGMARPLGDVVLAYDTLVRESEEQSKAFEHHFAHLLVHGTLHLLGQDHETGEAEADAMEALEIAALRTLGVPNPYDD</sequence>
<evidence type="ECO:0000256" key="5">
    <source>
        <dbReference type="ARBA" id="ARBA00022801"/>
    </source>
</evidence>
<dbReference type="Gene3D" id="3.40.390.30">
    <property type="entry name" value="Metalloproteases ('zincins'), catalytic domain"/>
    <property type="match status" value="1"/>
</dbReference>
<evidence type="ECO:0000256" key="2">
    <source>
        <dbReference type="ARBA" id="ARBA00022722"/>
    </source>
</evidence>
<dbReference type="PANTHER" id="PTHR46986:SF1">
    <property type="entry name" value="ENDORIBONUCLEASE YBEY, CHLOROPLASTIC"/>
    <property type="match status" value="1"/>
</dbReference>
<evidence type="ECO:0000256" key="3">
    <source>
        <dbReference type="ARBA" id="ARBA00022723"/>
    </source>
</evidence>
<accession>A0ABW1WK05</accession>
<dbReference type="RefSeq" id="WP_192284945.1">
    <property type="nucleotide sequence ID" value="NZ_JBHSTT010000006.1"/>
</dbReference>
<evidence type="ECO:0000256" key="1">
    <source>
        <dbReference type="ARBA" id="ARBA00010875"/>
    </source>
</evidence>
<keyword evidence="4 7" id="KW-0255">Endonuclease</keyword>
<protein>
    <recommendedName>
        <fullName evidence="7">Endoribonuclease YbeY</fullName>
        <ecNumber evidence="7">3.1.-.-</ecNumber>
    </recommendedName>
</protein>
<dbReference type="Pfam" id="PF02130">
    <property type="entry name" value="YbeY"/>
    <property type="match status" value="1"/>
</dbReference>
<comment type="cofactor">
    <cofactor evidence="7">
        <name>Zn(2+)</name>
        <dbReference type="ChEBI" id="CHEBI:29105"/>
    </cofactor>
    <text evidence="7">Binds 1 zinc ion.</text>
</comment>
<dbReference type="EMBL" id="JBHSTT010000006">
    <property type="protein sequence ID" value="MFC6388019.1"/>
    <property type="molecule type" value="Genomic_DNA"/>
</dbReference>
<feature type="binding site" evidence="7">
    <location>
        <position position="122"/>
    </location>
    <ligand>
        <name>Zn(2+)</name>
        <dbReference type="ChEBI" id="CHEBI:29105"/>
        <note>catalytic</note>
    </ligand>
</feature>
<proteinExistence type="inferred from homology"/>
<dbReference type="NCBIfam" id="TIGR00043">
    <property type="entry name" value="rRNA maturation RNase YbeY"/>
    <property type="match status" value="1"/>
</dbReference>
<dbReference type="Proteomes" id="UP001596237">
    <property type="component" value="Unassembled WGS sequence"/>
</dbReference>
<feature type="binding site" evidence="7">
    <location>
        <position position="132"/>
    </location>
    <ligand>
        <name>Zn(2+)</name>
        <dbReference type="ChEBI" id="CHEBI:29105"/>
        <note>catalytic</note>
    </ligand>
</feature>
<keyword evidence="3 7" id="KW-0479">Metal-binding</keyword>
<evidence type="ECO:0000256" key="4">
    <source>
        <dbReference type="ARBA" id="ARBA00022759"/>
    </source>
</evidence>
<organism evidence="8 9">
    <name type="scientific">Methylorubrum zatmanii</name>
    <dbReference type="NCBI Taxonomy" id="29429"/>
    <lineage>
        <taxon>Bacteria</taxon>
        <taxon>Pseudomonadati</taxon>
        <taxon>Pseudomonadota</taxon>
        <taxon>Alphaproteobacteria</taxon>
        <taxon>Hyphomicrobiales</taxon>
        <taxon>Methylobacteriaceae</taxon>
        <taxon>Methylorubrum</taxon>
    </lineage>
</organism>
<dbReference type="SUPFAM" id="SSF55486">
    <property type="entry name" value="Metalloproteases ('zincins'), catalytic domain"/>
    <property type="match status" value="1"/>
</dbReference>
<keyword evidence="6 7" id="KW-0862">Zinc</keyword>
<feature type="binding site" evidence="7">
    <location>
        <position position="126"/>
    </location>
    <ligand>
        <name>Zn(2+)</name>
        <dbReference type="ChEBI" id="CHEBI:29105"/>
        <note>catalytic</note>
    </ligand>
</feature>
<comment type="function">
    <text evidence="7">Single strand-specific metallo-endoribonuclease involved in late-stage 70S ribosome quality control and in maturation of the 3' terminus of the 16S rRNA.</text>
</comment>
<evidence type="ECO:0000256" key="6">
    <source>
        <dbReference type="ARBA" id="ARBA00022833"/>
    </source>
</evidence>
<evidence type="ECO:0000313" key="8">
    <source>
        <dbReference type="EMBL" id="MFC6388019.1"/>
    </source>
</evidence>
<evidence type="ECO:0000256" key="7">
    <source>
        <dbReference type="HAMAP-Rule" id="MF_00009"/>
    </source>
</evidence>
<reference evidence="9" key="1">
    <citation type="journal article" date="2019" name="Int. J. Syst. Evol. Microbiol.">
        <title>The Global Catalogue of Microorganisms (GCM) 10K type strain sequencing project: providing services to taxonomists for standard genome sequencing and annotation.</title>
        <authorList>
            <consortium name="The Broad Institute Genomics Platform"/>
            <consortium name="The Broad Institute Genome Sequencing Center for Infectious Disease"/>
            <person name="Wu L."/>
            <person name="Ma J."/>
        </authorList>
    </citation>
    <scope>NUCLEOTIDE SEQUENCE [LARGE SCALE GENOMIC DNA]</scope>
    <source>
        <strain evidence="9">CCUG 36916</strain>
    </source>
</reference>
<keyword evidence="9" id="KW-1185">Reference proteome</keyword>
<comment type="caution">
    <text evidence="8">The sequence shown here is derived from an EMBL/GenBank/DDBJ whole genome shotgun (WGS) entry which is preliminary data.</text>
</comment>
<keyword evidence="7" id="KW-0690">Ribosome biogenesis</keyword>
<comment type="subcellular location">
    <subcellularLocation>
        <location evidence="7">Cytoplasm</location>
    </subcellularLocation>
</comment>
<evidence type="ECO:0000313" key="9">
    <source>
        <dbReference type="Proteomes" id="UP001596237"/>
    </source>
</evidence>
<keyword evidence="2 7" id="KW-0540">Nuclease</keyword>
<keyword evidence="7" id="KW-0698">rRNA processing</keyword>
<gene>
    <name evidence="7 8" type="primary">ybeY</name>
    <name evidence="8" type="ORF">ACFQDP_01430</name>
</gene>
<dbReference type="InterPro" id="IPR023091">
    <property type="entry name" value="MetalPrtase_cat_dom_sf_prd"/>
</dbReference>
<dbReference type="EC" id="3.1.-.-" evidence="7"/>
<keyword evidence="5 7" id="KW-0378">Hydrolase</keyword>
<dbReference type="HAMAP" id="MF_00009">
    <property type="entry name" value="Endoribonucl_YbeY"/>
    <property type="match status" value="1"/>
</dbReference>
<dbReference type="InterPro" id="IPR002036">
    <property type="entry name" value="YbeY"/>
</dbReference>
<keyword evidence="7" id="KW-0963">Cytoplasm</keyword>
<comment type="similarity">
    <text evidence="1 7">Belongs to the endoribonuclease YbeY family.</text>
</comment>
<dbReference type="PANTHER" id="PTHR46986">
    <property type="entry name" value="ENDORIBONUCLEASE YBEY, CHLOROPLASTIC"/>
    <property type="match status" value="1"/>
</dbReference>
<name>A0ABW1WK05_9HYPH</name>